<gene>
    <name evidence="5" type="primary">rplT</name>
    <name evidence="7" type="ORF">A2931_03550</name>
</gene>
<evidence type="ECO:0000313" key="8">
    <source>
        <dbReference type="Proteomes" id="UP000177486"/>
    </source>
</evidence>
<evidence type="ECO:0000256" key="5">
    <source>
        <dbReference type="HAMAP-Rule" id="MF_00382"/>
    </source>
</evidence>
<dbReference type="GO" id="GO:0019843">
    <property type="term" value="F:rRNA binding"/>
    <property type="evidence" value="ECO:0007669"/>
    <property type="project" value="UniProtKB-UniRule"/>
</dbReference>
<dbReference type="GO" id="GO:0005840">
    <property type="term" value="C:ribosome"/>
    <property type="evidence" value="ECO:0007669"/>
    <property type="project" value="UniProtKB-KW"/>
</dbReference>
<evidence type="ECO:0000313" key="7">
    <source>
        <dbReference type="EMBL" id="OGZ30904.1"/>
    </source>
</evidence>
<dbReference type="GO" id="GO:0003735">
    <property type="term" value="F:structural constituent of ribosome"/>
    <property type="evidence" value="ECO:0007669"/>
    <property type="project" value="InterPro"/>
</dbReference>
<evidence type="ECO:0000256" key="3">
    <source>
        <dbReference type="ARBA" id="ARBA00023274"/>
    </source>
</evidence>
<evidence type="ECO:0000256" key="2">
    <source>
        <dbReference type="ARBA" id="ARBA00022980"/>
    </source>
</evidence>
<dbReference type="GO" id="GO:0006412">
    <property type="term" value="P:translation"/>
    <property type="evidence" value="ECO:0007669"/>
    <property type="project" value="InterPro"/>
</dbReference>
<keyword evidence="5 6" id="KW-0699">rRNA-binding</keyword>
<evidence type="ECO:0000256" key="6">
    <source>
        <dbReference type="RuleBase" id="RU000560"/>
    </source>
</evidence>
<dbReference type="Gene3D" id="6.10.160.10">
    <property type="match status" value="1"/>
</dbReference>
<evidence type="ECO:0000256" key="1">
    <source>
        <dbReference type="ARBA" id="ARBA00007698"/>
    </source>
</evidence>
<dbReference type="PANTHER" id="PTHR10986">
    <property type="entry name" value="39S RIBOSOMAL PROTEIN L20"/>
    <property type="match status" value="1"/>
</dbReference>
<evidence type="ECO:0000256" key="4">
    <source>
        <dbReference type="ARBA" id="ARBA00035172"/>
    </source>
</evidence>
<dbReference type="InterPro" id="IPR035566">
    <property type="entry name" value="Ribosomal_protein_bL20_C"/>
</dbReference>
<dbReference type="InterPro" id="IPR005813">
    <property type="entry name" value="Ribosomal_bL20"/>
</dbReference>
<dbReference type="NCBIfam" id="TIGR01032">
    <property type="entry name" value="rplT_bact"/>
    <property type="match status" value="1"/>
</dbReference>
<dbReference type="CDD" id="cd07026">
    <property type="entry name" value="Ribosomal_L20"/>
    <property type="match status" value="1"/>
</dbReference>
<dbReference type="SUPFAM" id="SSF74731">
    <property type="entry name" value="Ribosomal protein L20"/>
    <property type="match status" value="1"/>
</dbReference>
<name>A0A1G2EYL0_9BACT</name>
<dbReference type="GO" id="GO:0000027">
    <property type="term" value="P:ribosomal large subunit assembly"/>
    <property type="evidence" value="ECO:0007669"/>
    <property type="project" value="UniProtKB-UniRule"/>
</dbReference>
<proteinExistence type="inferred from homology"/>
<dbReference type="GO" id="GO:1990904">
    <property type="term" value="C:ribonucleoprotein complex"/>
    <property type="evidence" value="ECO:0007669"/>
    <property type="project" value="UniProtKB-KW"/>
</dbReference>
<dbReference type="Gene3D" id="1.10.1900.20">
    <property type="entry name" value="Ribosomal protein L20"/>
    <property type="match status" value="1"/>
</dbReference>
<dbReference type="AlphaFoldDB" id="A0A1G2EYL0"/>
<comment type="caution">
    <text evidence="7">The sequence shown here is derived from an EMBL/GenBank/DDBJ whole genome shotgun (WGS) entry which is preliminary data.</text>
</comment>
<dbReference type="Proteomes" id="UP000177486">
    <property type="component" value="Unassembled WGS sequence"/>
</dbReference>
<dbReference type="PRINTS" id="PR00062">
    <property type="entry name" value="RIBOSOMALL20"/>
</dbReference>
<dbReference type="EMBL" id="MHMQ01000011">
    <property type="protein sequence ID" value="OGZ30904.1"/>
    <property type="molecule type" value="Genomic_DNA"/>
</dbReference>
<sequence length="116" mass="13720">MTRVKRGTTSLKRRRKVLKHAKGYKWSGKSKERQARERLLHAWSHAFKDRRRKKREFRRLWQIKINAGSREAGLSYSKLIHALKKADIKLDRKMLAELAEKHPDAFKKVVETALSS</sequence>
<keyword evidence="3 5" id="KW-0687">Ribonucleoprotein</keyword>
<keyword evidence="5 6" id="KW-0694">RNA-binding</keyword>
<dbReference type="Pfam" id="PF00453">
    <property type="entry name" value="Ribosomal_L20"/>
    <property type="match status" value="1"/>
</dbReference>
<comment type="function">
    <text evidence="5 6">Binds directly to 23S ribosomal RNA and is necessary for the in vitro assembly process of the 50S ribosomal subunit. It is not involved in the protein synthesizing functions of that subunit.</text>
</comment>
<keyword evidence="2 5" id="KW-0689">Ribosomal protein</keyword>
<comment type="similarity">
    <text evidence="1 5 6">Belongs to the bacterial ribosomal protein bL20 family.</text>
</comment>
<accession>A0A1G2EYL0</accession>
<dbReference type="FunFam" id="1.10.1900.20:FF:000001">
    <property type="entry name" value="50S ribosomal protein L20"/>
    <property type="match status" value="1"/>
</dbReference>
<dbReference type="HAMAP" id="MF_00382">
    <property type="entry name" value="Ribosomal_bL20"/>
    <property type="match status" value="1"/>
</dbReference>
<reference evidence="7 8" key="1">
    <citation type="journal article" date="2016" name="Nat. Commun.">
        <title>Thousands of microbial genomes shed light on interconnected biogeochemical processes in an aquifer system.</title>
        <authorList>
            <person name="Anantharaman K."/>
            <person name="Brown C.T."/>
            <person name="Hug L.A."/>
            <person name="Sharon I."/>
            <person name="Castelle C.J."/>
            <person name="Probst A.J."/>
            <person name="Thomas B.C."/>
            <person name="Singh A."/>
            <person name="Wilkins M.J."/>
            <person name="Karaoz U."/>
            <person name="Brodie E.L."/>
            <person name="Williams K.H."/>
            <person name="Hubbard S.S."/>
            <person name="Banfield J.F."/>
        </authorList>
    </citation>
    <scope>NUCLEOTIDE SEQUENCE [LARGE SCALE GENOMIC DNA]</scope>
</reference>
<protein>
    <recommendedName>
        <fullName evidence="4 5">Large ribosomal subunit protein bL20</fullName>
    </recommendedName>
</protein>
<organism evidence="7 8">
    <name type="scientific">Candidatus Niyogibacteria bacterium RIFCSPLOWO2_01_FULL_45_48</name>
    <dbReference type="NCBI Taxonomy" id="1801724"/>
    <lineage>
        <taxon>Bacteria</taxon>
        <taxon>Candidatus Niyogiibacteriota</taxon>
    </lineage>
</organism>